<name>A0A402DP29_9CELL</name>
<dbReference type="Pfam" id="PF19671">
    <property type="entry name" value="DUF6174"/>
    <property type="match status" value="1"/>
</dbReference>
<dbReference type="Proteomes" id="UP000289954">
    <property type="component" value="Unassembled WGS sequence"/>
</dbReference>
<keyword evidence="2" id="KW-1185">Reference proteome</keyword>
<organism evidence="1 2">
    <name type="scientific">Cellulomonas biazotea</name>
    <dbReference type="NCBI Taxonomy" id="1709"/>
    <lineage>
        <taxon>Bacteria</taxon>
        <taxon>Bacillati</taxon>
        <taxon>Actinomycetota</taxon>
        <taxon>Actinomycetes</taxon>
        <taxon>Micrococcales</taxon>
        <taxon>Cellulomonadaceae</taxon>
        <taxon>Cellulomonas</taxon>
    </lineage>
</organism>
<dbReference type="OrthoDB" id="3296785at2"/>
<gene>
    <name evidence="1" type="ORF">CBZ_09310</name>
</gene>
<dbReference type="RefSeq" id="WP_130780480.1">
    <property type="nucleotide sequence ID" value="NZ_BIMR01000054.1"/>
</dbReference>
<evidence type="ECO:0000313" key="1">
    <source>
        <dbReference type="EMBL" id="GCE75875.1"/>
    </source>
</evidence>
<dbReference type="InterPro" id="IPR046172">
    <property type="entry name" value="DUF6174"/>
</dbReference>
<protein>
    <recommendedName>
        <fullName evidence="3">Lipoprotein</fullName>
    </recommendedName>
</protein>
<accession>A0A402DP29</accession>
<dbReference type="AlphaFoldDB" id="A0A402DP29"/>
<evidence type="ECO:0000313" key="2">
    <source>
        <dbReference type="Proteomes" id="UP000289954"/>
    </source>
</evidence>
<evidence type="ECO:0008006" key="3">
    <source>
        <dbReference type="Google" id="ProtNLM"/>
    </source>
</evidence>
<comment type="caution">
    <text evidence="1">The sequence shown here is derived from an EMBL/GenBank/DDBJ whole genome shotgun (WGS) entry which is preliminary data.</text>
</comment>
<dbReference type="EMBL" id="BIMR01000054">
    <property type="protein sequence ID" value="GCE75875.1"/>
    <property type="molecule type" value="Genomic_DNA"/>
</dbReference>
<reference evidence="1 2" key="1">
    <citation type="submission" date="2019-01" db="EMBL/GenBank/DDBJ databases">
        <title>Draft genome sequence of Cellulomonas takizawaensis strain TKZ-21.</title>
        <authorList>
            <person name="Yamamura H."/>
            <person name="Hayashi T."/>
            <person name="Hamada M."/>
            <person name="Serisawa Y."/>
            <person name="Matsuyama K."/>
            <person name="Nakagawa Y."/>
            <person name="Otoguro M."/>
            <person name="Yanagida F."/>
            <person name="Hayakawa M."/>
        </authorList>
    </citation>
    <scope>NUCLEOTIDE SEQUENCE [LARGE SCALE GENOMIC DNA]</scope>
    <source>
        <strain evidence="1 2">NBRC12680</strain>
    </source>
</reference>
<sequence>MLTTRLAAAAVGVLVATVLPGCGRSGQAPEAVEASARWDAGDLLDAYAFTLTSSCGERLLLGTYRVTVVHGDVTDVTGLDDVGVRIARMGQDLTRLVPTVGGLLDRIAWDDADDVAEVTFDAVTGVPTSVTFDPRRDTADDEECYTVADVRASP</sequence>
<proteinExistence type="predicted"/>